<evidence type="ECO:0000313" key="4">
    <source>
        <dbReference type="Proteomes" id="UP000237925"/>
    </source>
</evidence>
<evidence type="ECO:0000313" key="3">
    <source>
        <dbReference type="EMBL" id="AVO48653.1"/>
    </source>
</evidence>
<dbReference type="Pfam" id="PF10119">
    <property type="entry name" value="MethyTransf_Reg"/>
    <property type="match status" value="1"/>
</dbReference>
<accession>A0A2R3QA34</accession>
<dbReference type="EMBL" id="CP027667">
    <property type="protein sequence ID" value="AVO48653.1"/>
    <property type="molecule type" value="Genomic_DNA"/>
</dbReference>
<feature type="domain" description="Methyltransferase regulatory" evidence="1">
    <location>
        <begin position="222"/>
        <end position="305"/>
    </location>
</feature>
<dbReference type="GO" id="GO:0032259">
    <property type="term" value="P:methylation"/>
    <property type="evidence" value="ECO:0007669"/>
    <property type="project" value="UniProtKB-KW"/>
</dbReference>
<dbReference type="Proteomes" id="UP000237925">
    <property type="component" value="Chromosome"/>
</dbReference>
<name>A0A2R3QA34_9BURK</name>
<dbReference type="CDD" id="cd02440">
    <property type="entry name" value="AdoMet_MTases"/>
    <property type="match status" value="1"/>
</dbReference>
<reference evidence="3 4" key="1">
    <citation type="submission" date="2018-03" db="EMBL/GenBank/DDBJ databases">
        <title>Genome sequencing of Melaminivora sp.</title>
        <authorList>
            <person name="Kim S.-J."/>
            <person name="Heo J."/>
            <person name="Ahn J.-H."/>
            <person name="Kwon S.-W."/>
        </authorList>
    </citation>
    <scope>NUCLEOTIDE SEQUENCE [LARGE SCALE GENOMIC DNA]</scope>
    <source>
        <strain evidence="3 4">SC2-9</strain>
    </source>
</reference>
<feature type="domain" description="Methyltransferase" evidence="2">
    <location>
        <begin position="52"/>
        <end position="147"/>
    </location>
</feature>
<dbReference type="InterPro" id="IPR029063">
    <property type="entry name" value="SAM-dependent_MTases_sf"/>
</dbReference>
<dbReference type="RefSeq" id="WP_106683133.1">
    <property type="nucleotide sequence ID" value="NZ_CP027667.1"/>
</dbReference>
<dbReference type="AlphaFoldDB" id="A0A2R3QA34"/>
<dbReference type="SUPFAM" id="SSF53335">
    <property type="entry name" value="S-adenosyl-L-methionine-dependent methyltransferases"/>
    <property type="match status" value="1"/>
</dbReference>
<dbReference type="Pfam" id="PF13649">
    <property type="entry name" value="Methyltransf_25"/>
    <property type="match status" value="1"/>
</dbReference>
<keyword evidence="4" id="KW-1185">Reference proteome</keyword>
<dbReference type="InterPro" id="IPR018773">
    <property type="entry name" value="MeTrfase_reg_dom_prd"/>
</dbReference>
<sequence length="518" mass="57514">MSQTWNQGYFTDAAYTHGYYPDLNPVLQRFTLELQGWALPAAQQPASARHCELGFGQGISLAIHAAANPGHYTATDFNPAHAQHAQALAHASGSGAQVLDDSFEQLLARPELAPFDSLSLHGIWSWVSPANRDAITELARRQLKPGGVLYISYNCLPGWAPASPLRQLFALHDHYASVSGPSVEQRVDAAVQFAQQLLGAQPAYLRSVPQLSARLDEIAKQNKNYLAHEYFNRQWNCLYFHEVVDALAGAKLDWACSATLLDGLDAINLKPEAQSFLKGVQHPILREQARDYFVNRQFRKDLFVRGAVRLRVGEHRERLLSTRLVLTRAAADISMKVTGALGEGSLSEQAYRPFIAALAEDGQSPKTLRQLIPRLGEAVSWAQVQQVLLVLSGMGVVAPCHSEEVERSVRTRCRQLNRQLCERARYGSEITSLASPLTGGGVSVGRFHQLFLLARELGKKQPQEWAQFAWQQLAVQNERLLKEGQALQTPQENLEELTRLAQAFAQQHLPVFKVLQVA</sequence>
<gene>
    <name evidence="3" type="ORF">C6568_04770</name>
</gene>
<proteinExistence type="predicted"/>
<keyword evidence="3" id="KW-0489">Methyltransferase</keyword>
<keyword evidence="3" id="KW-0808">Transferase</keyword>
<organism evidence="3 4">
    <name type="scientific">Melaminivora suipulveris</name>
    <dbReference type="NCBI Taxonomy" id="2109913"/>
    <lineage>
        <taxon>Bacteria</taxon>
        <taxon>Pseudomonadati</taxon>
        <taxon>Pseudomonadota</taxon>
        <taxon>Betaproteobacteria</taxon>
        <taxon>Burkholderiales</taxon>
        <taxon>Comamonadaceae</taxon>
        <taxon>Melaminivora</taxon>
    </lineage>
</organism>
<protein>
    <submittedName>
        <fullName evidence="3">Methyltransferase</fullName>
    </submittedName>
</protein>
<evidence type="ECO:0000259" key="2">
    <source>
        <dbReference type="Pfam" id="PF13649"/>
    </source>
</evidence>
<evidence type="ECO:0000259" key="1">
    <source>
        <dbReference type="Pfam" id="PF10119"/>
    </source>
</evidence>
<dbReference type="OrthoDB" id="323463at2"/>
<dbReference type="GO" id="GO:0008168">
    <property type="term" value="F:methyltransferase activity"/>
    <property type="evidence" value="ECO:0007669"/>
    <property type="project" value="UniProtKB-KW"/>
</dbReference>
<dbReference type="Gene3D" id="3.40.50.150">
    <property type="entry name" value="Vaccinia Virus protein VP39"/>
    <property type="match status" value="1"/>
</dbReference>
<dbReference type="KEGG" id="mela:C6568_04770"/>
<dbReference type="InterPro" id="IPR041698">
    <property type="entry name" value="Methyltransf_25"/>
</dbReference>